<dbReference type="InterPro" id="IPR018211">
    <property type="entry name" value="ADH_Fe_CS"/>
</dbReference>
<dbReference type="Proteomes" id="UP000284842">
    <property type="component" value="Unassembled WGS sequence"/>
</dbReference>
<dbReference type="Gene3D" id="1.20.1090.10">
    <property type="entry name" value="Dehydroquinate synthase-like - alpha domain"/>
    <property type="match status" value="1"/>
</dbReference>
<dbReference type="STRING" id="181874.A0A409VEG7"/>
<dbReference type="Gene3D" id="3.40.50.1970">
    <property type="match status" value="1"/>
</dbReference>
<dbReference type="GO" id="GO:0046872">
    <property type="term" value="F:metal ion binding"/>
    <property type="evidence" value="ECO:0007669"/>
    <property type="project" value="InterPro"/>
</dbReference>
<dbReference type="GO" id="GO:0005739">
    <property type="term" value="C:mitochondrion"/>
    <property type="evidence" value="ECO:0007669"/>
    <property type="project" value="TreeGrafter"/>
</dbReference>
<name>A0A409VEG7_9AGAR</name>
<dbReference type="AlphaFoldDB" id="A0A409VEG7"/>
<dbReference type="PANTHER" id="PTHR11496">
    <property type="entry name" value="ALCOHOL DEHYDROGENASE"/>
    <property type="match status" value="1"/>
</dbReference>
<protein>
    <submittedName>
        <fullName evidence="4">Uncharacterized protein</fullName>
    </submittedName>
</protein>
<organism evidence="4 5">
    <name type="scientific">Panaeolus cyanescens</name>
    <dbReference type="NCBI Taxonomy" id="181874"/>
    <lineage>
        <taxon>Eukaryota</taxon>
        <taxon>Fungi</taxon>
        <taxon>Dikarya</taxon>
        <taxon>Basidiomycota</taxon>
        <taxon>Agaricomycotina</taxon>
        <taxon>Agaricomycetes</taxon>
        <taxon>Agaricomycetidae</taxon>
        <taxon>Agaricales</taxon>
        <taxon>Agaricineae</taxon>
        <taxon>Galeropsidaceae</taxon>
        <taxon>Panaeolus</taxon>
    </lineage>
</organism>
<dbReference type="SUPFAM" id="SSF56796">
    <property type="entry name" value="Dehydroquinate synthase-like"/>
    <property type="match status" value="1"/>
</dbReference>
<sequence>MSSLDSTPVAQLHGFYSWTDTLKGVYYGPGSVKTALPKLLATLSVKKALIVTGKSLNTKTDIVRRVENILKEYDAWGATFFEIGEHTPIAGIRNGVAKYKDAGCDFIVAVGGGSPIDASKAILYNIQLELGGRTPPQVAIPTTLSAAEYSIGAGFTNDEGHKVAVSSQELAPAGIILDAELTLATPEKLWLSTGIRALDHTVENLYRPYVSYPVKILCYAAMADLFEYLPKSKVDPQNVEIRQKLQVASWMSLWPMKLEKYSALGLSHALGHKLGARFSIPHGITSVLIFLEFQSTHASQADKEALAASLFYLKQPSTGTVEGDVRKLASLINGLVENLGLHATLADYNVPKGDLPSVAIGALGDEQHPDLSSVVMFLEKIY</sequence>
<dbReference type="Pfam" id="PF25137">
    <property type="entry name" value="ADH_Fe_C"/>
    <property type="match status" value="1"/>
</dbReference>
<evidence type="ECO:0000313" key="4">
    <source>
        <dbReference type="EMBL" id="PPQ63487.1"/>
    </source>
</evidence>
<gene>
    <name evidence="4" type="ORF">CVT24_005144</name>
</gene>
<evidence type="ECO:0000259" key="2">
    <source>
        <dbReference type="Pfam" id="PF00465"/>
    </source>
</evidence>
<dbReference type="PROSITE" id="PS00060">
    <property type="entry name" value="ADH_IRON_2"/>
    <property type="match status" value="1"/>
</dbReference>
<feature type="domain" description="Fe-containing alcohol dehydrogenase-like C-terminal" evidence="3">
    <location>
        <begin position="192"/>
        <end position="366"/>
    </location>
</feature>
<evidence type="ECO:0000313" key="5">
    <source>
        <dbReference type="Proteomes" id="UP000284842"/>
    </source>
</evidence>
<dbReference type="InParanoid" id="A0A409VEG7"/>
<dbReference type="CDD" id="cd08192">
    <property type="entry name" value="MAR-like"/>
    <property type="match status" value="1"/>
</dbReference>
<dbReference type="InterPro" id="IPR056798">
    <property type="entry name" value="ADH_Fe_C"/>
</dbReference>
<dbReference type="OrthoDB" id="3360544at2759"/>
<feature type="domain" description="Alcohol dehydrogenase iron-type/glycerol dehydrogenase GldA" evidence="2">
    <location>
        <begin position="25"/>
        <end position="178"/>
    </location>
</feature>
<proteinExistence type="predicted"/>
<keyword evidence="5" id="KW-1185">Reference proteome</keyword>
<evidence type="ECO:0000259" key="3">
    <source>
        <dbReference type="Pfam" id="PF25137"/>
    </source>
</evidence>
<dbReference type="Pfam" id="PF00465">
    <property type="entry name" value="Fe-ADH"/>
    <property type="match status" value="1"/>
</dbReference>
<dbReference type="InterPro" id="IPR039697">
    <property type="entry name" value="Alcohol_dehydrogenase_Fe"/>
</dbReference>
<dbReference type="GO" id="GO:0004022">
    <property type="term" value="F:alcohol dehydrogenase (NAD+) activity"/>
    <property type="evidence" value="ECO:0007669"/>
    <property type="project" value="TreeGrafter"/>
</dbReference>
<accession>A0A409VEG7</accession>
<dbReference type="PANTHER" id="PTHR11496:SF97">
    <property type="entry name" value="ALCOHOL DEHYDROGENASE IRON-TYPE_GLYCEROL DEHYDROGENASE GLDA DOMAIN-CONTAINING PROTEIN"/>
    <property type="match status" value="1"/>
</dbReference>
<dbReference type="EMBL" id="NHTK01006121">
    <property type="protein sequence ID" value="PPQ63487.1"/>
    <property type="molecule type" value="Genomic_DNA"/>
</dbReference>
<keyword evidence="1" id="KW-0560">Oxidoreductase</keyword>
<evidence type="ECO:0000256" key="1">
    <source>
        <dbReference type="ARBA" id="ARBA00023002"/>
    </source>
</evidence>
<comment type="caution">
    <text evidence="4">The sequence shown here is derived from an EMBL/GenBank/DDBJ whole genome shotgun (WGS) entry which is preliminary data.</text>
</comment>
<reference evidence="4 5" key="1">
    <citation type="journal article" date="2018" name="Evol. Lett.">
        <title>Horizontal gene cluster transfer increased hallucinogenic mushroom diversity.</title>
        <authorList>
            <person name="Reynolds H.T."/>
            <person name="Vijayakumar V."/>
            <person name="Gluck-Thaler E."/>
            <person name="Korotkin H.B."/>
            <person name="Matheny P.B."/>
            <person name="Slot J.C."/>
        </authorList>
    </citation>
    <scope>NUCLEOTIDE SEQUENCE [LARGE SCALE GENOMIC DNA]</scope>
    <source>
        <strain evidence="4 5">2629</strain>
    </source>
</reference>
<dbReference type="InterPro" id="IPR001670">
    <property type="entry name" value="ADH_Fe/GldA"/>
</dbReference>